<protein>
    <submittedName>
        <fullName evidence="1">Uncharacterized protein</fullName>
    </submittedName>
</protein>
<proteinExistence type="predicted"/>
<dbReference type="AlphaFoldDB" id="A0A0E9XR41"/>
<organism evidence="1">
    <name type="scientific">Anguilla anguilla</name>
    <name type="common">European freshwater eel</name>
    <name type="synonym">Muraena anguilla</name>
    <dbReference type="NCBI Taxonomy" id="7936"/>
    <lineage>
        <taxon>Eukaryota</taxon>
        <taxon>Metazoa</taxon>
        <taxon>Chordata</taxon>
        <taxon>Craniata</taxon>
        <taxon>Vertebrata</taxon>
        <taxon>Euteleostomi</taxon>
        <taxon>Actinopterygii</taxon>
        <taxon>Neopterygii</taxon>
        <taxon>Teleostei</taxon>
        <taxon>Anguilliformes</taxon>
        <taxon>Anguillidae</taxon>
        <taxon>Anguilla</taxon>
    </lineage>
</organism>
<accession>A0A0E9XR41</accession>
<dbReference type="EMBL" id="GBXM01003463">
    <property type="protein sequence ID" value="JAI05115.1"/>
    <property type="molecule type" value="Transcribed_RNA"/>
</dbReference>
<evidence type="ECO:0000313" key="1">
    <source>
        <dbReference type="EMBL" id="JAI05115.1"/>
    </source>
</evidence>
<reference evidence="1" key="1">
    <citation type="submission" date="2014-11" db="EMBL/GenBank/DDBJ databases">
        <authorList>
            <person name="Amaro Gonzalez C."/>
        </authorList>
    </citation>
    <scope>NUCLEOTIDE SEQUENCE</scope>
</reference>
<reference evidence="1" key="2">
    <citation type="journal article" date="2015" name="Fish Shellfish Immunol.">
        <title>Early steps in the European eel (Anguilla anguilla)-Vibrio vulnificus interaction in the gills: Role of the RtxA13 toxin.</title>
        <authorList>
            <person name="Callol A."/>
            <person name="Pajuelo D."/>
            <person name="Ebbesson L."/>
            <person name="Teles M."/>
            <person name="MacKenzie S."/>
            <person name="Amaro C."/>
        </authorList>
    </citation>
    <scope>NUCLEOTIDE SEQUENCE</scope>
</reference>
<sequence>MAKKNTLPRLAGKTAIPQLFKVFFSLNSNIN</sequence>
<name>A0A0E9XR41_ANGAN</name>